<dbReference type="Proteomes" id="UP000027632">
    <property type="component" value="Unassembled WGS sequence"/>
</dbReference>
<evidence type="ECO:0000313" key="3">
    <source>
        <dbReference type="Proteomes" id="UP000027632"/>
    </source>
</evidence>
<comment type="caution">
    <text evidence="2">The sequence shown here is derived from an EMBL/GenBank/DDBJ whole genome shotgun (WGS) entry which is preliminary data.</text>
</comment>
<feature type="region of interest" description="Disordered" evidence="1">
    <location>
        <begin position="546"/>
        <end position="603"/>
    </location>
</feature>
<evidence type="ECO:0000313" key="2">
    <source>
        <dbReference type="EMBL" id="KEG37887.1"/>
    </source>
</evidence>
<dbReference type="RefSeq" id="WP_037644553.1">
    <property type="nucleotide sequence ID" value="NZ_KL503831.1"/>
</dbReference>
<feature type="compositionally biased region" description="Pro residues" evidence="1">
    <location>
        <begin position="588"/>
        <end position="601"/>
    </location>
</feature>
<dbReference type="EMBL" id="JJMG01000246">
    <property type="protein sequence ID" value="KEG37887.1"/>
    <property type="molecule type" value="Genomic_DNA"/>
</dbReference>
<evidence type="ECO:0000256" key="1">
    <source>
        <dbReference type="SAM" id="MobiDB-lite"/>
    </source>
</evidence>
<accession>A0ABR4STE5</accession>
<protein>
    <submittedName>
        <fullName evidence="2">Uncharacterized protein</fullName>
    </submittedName>
</protein>
<feature type="region of interest" description="Disordered" evidence="1">
    <location>
        <begin position="1"/>
        <end position="32"/>
    </location>
</feature>
<organism evidence="2 3">
    <name type="scientific">Streptomyces griseorubens</name>
    <dbReference type="NCBI Taxonomy" id="66897"/>
    <lineage>
        <taxon>Bacteria</taxon>
        <taxon>Bacillati</taxon>
        <taxon>Actinomycetota</taxon>
        <taxon>Actinomycetes</taxon>
        <taxon>Kitasatosporales</taxon>
        <taxon>Streptomycetaceae</taxon>
        <taxon>Streptomyces</taxon>
        <taxon>Streptomyces althioticus group</taxon>
    </lineage>
</organism>
<reference evidence="2 3" key="1">
    <citation type="submission" date="2014-04" db="EMBL/GenBank/DDBJ databases">
        <title>Draft genome sequence of the novel Streptomyces griseorubens JSD-1 playing a role in carbon and nitrogen cycle.</title>
        <authorList>
            <consortium name="Shanghai Jiao Tong University"/>
            <person name="Feng H."/>
            <person name="Sun Y."/>
            <person name="Zhi Y."/>
            <person name="Mao L."/>
            <person name="Luo Y."/>
            <person name="Wei X."/>
            <person name="Zhou P."/>
        </authorList>
    </citation>
    <scope>NUCLEOTIDE SEQUENCE [LARGE SCALE GENOMIC DNA]</scope>
    <source>
        <strain evidence="2 3">JSD-1</strain>
    </source>
</reference>
<feature type="region of interest" description="Disordered" evidence="1">
    <location>
        <begin position="358"/>
        <end position="377"/>
    </location>
</feature>
<gene>
    <name evidence="2" type="ORF">DJ64_24400</name>
</gene>
<proteinExistence type="predicted"/>
<keyword evidence="3" id="KW-1185">Reference proteome</keyword>
<sequence length="704" mass="77764">MTITAPSSSDFDDEDFTPSSTGRANPYPGADRKEWTDRFAEALEADTSLPRSLIDAIAAYVPQPKQYVHRQDGVYRLKPQTLQEDGGLKILSVRAHGFAGSPGEYNERIRGDFHSPLRPDARPDYVLPALTTGRTAGRPAPFLTTTDPVDLNRQACLLDLMDESLNAADGDRGYRLVEDIEIYGQKEVTLHAPFVRQINEQTDTGSRIRAVPDLTAIKGANRSRARLALFGLSVRDIVFGLRPYAHMGISRKDDPRSADPTYWVPILANLLQDAFDDPDHPGHTIAMRAQNVATVPIQIIVGATNLEGFHNSVFDPNRVDHRRPPLDYKLAEKAASDLRAILREAVNYGELEEPERAWLAGEAPDPAPEPGEDLVDARDRRDRKLFDIVFPDSKERRRLIRRVLGEPAPSQTGRRHVDNRMRMISAVVSDGYGHRWNPRVLDGLLPTSSIKDATTYAPDVTWADLLASASRGDEKALETFIVTRGMHWLAEHKIVEADRGSVGAQTHELDDEAETRRIRRTMNSVRSALKVQPKRTIGLMRELAHAANTRGEPRQVDVDGQPLDGTRASRAWFDEAFPKGPARRRTPRPGPSDDPGQPEPTPQQKLLAARGTFETAVTHGLVKAFADVFSTAKELDDAATEADAVALPDNLTETVTKVLGDALAAARKDLLGLGTVLQVLQHGGSDPAYFVSECAVFFDEEADR</sequence>
<name>A0ABR4STE5_9ACTN</name>